<dbReference type="OrthoDB" id="9774475at2"/>
<comment type="caution">
    <text evidence="6">The sequence shown here is derived from an EMBL/GenBank/DDBJ whole genome shotgun (WGS) entry which is preliminary data.</text>
</comment>
<proteinExistence type="inferred from homology"/>
<sequence>MDKDKLRYAILSPDDYKKINDQLANLDALDVIRWAYGQWDEDLVYACSFGAEAMVLIDLIYRVKPKASLLFIDTELHFAETYELIDEVKVRYPELNIEMIKPAQNREKQVKAEDEKLWEVKPDLCCKERKLAPLEKSLQQYSAWFSGLRREQSATRQHIQFVNADKRFGKVKVCPLIHWTWDEVWMYINLHNLPYNKLHDRRYPSIGCAPCTAPVAEDGDSRAGRWAGRSKTECGLHQ</sequence>
<keyword evidence="4" id="KW-0963">Cytoplasm</keyword>
<dbReference type="GO" id="GO:0019379">
    <property type="term" value="P:sulfate assimilation, phosphoadenylyl sulfate reduction by phosphoadenylyl-sulfate reductase (thioredoxin)"/>
    <property type="evidence" value="ECO:0007669"/>
    <property type="project" value="UniProtKB-UniRule"/>
</dbReference>
<evidence type="ECO:0000256" key="1">
    <source>
        <dbReference type="ARBA" id="ARBA00009732"/>
    </source>
</evidence>
<comment type="pathway">
    <text evidence="3 4">Sulfur metabolism; hydrogen sulfide biosynthesis; sulfite from sulfate.</text>
</comment>
<comment type="catalytic activity">
    <reaction evidence="4">
        <text>[thioredoxin]-disulfide + sulfite + AMP + 2 H(+) = adenosine 5'-phosphosulfate + [thioredoxin]-dithiol</text>
        <dbReference type="Rhea" id="RHEA:21976"/>
        <dbReference type="Rhea" id="RHEA-COMP:10698"/>
        <dbReference type="Rhea" id="RHEA-COMP:10700"/>
        <dbReference type="ChEBI" id="CHEBI:15378"/>
        <dbReference type="ChEBI" id="CHEBI:17359"/>
        <dbReference type="ChEBI" id="CHEBI:29950"/>
        <dbReference type="ChEBI" id="CHEBI:50058"/>
        <dbReference type="ChEBI" id="CHEBI:58243"/>
        <dbReference type="ChEBI" id="CHEBI:456215"/>
        <dbReference type="EC" id="1.8.4.10"/>
    </reaction>
</comment>
<dbReference type="InterPro" id="IPR002500">
    <property type="entry name" value="PAPS_reduct_dom"/>
</dbReference>
<keyword evidence="2 4" id="KW-0560">Oxidoreductase</keyword>
<keyword evidence="4" id="KW-0411">Iron-sulfur</keyword>
<dbReference type="Pfam" id="PF01507">
    <property type="entry name" value="PAPS_reduct"/>
    <property type="match status" value="1"/>
</dbReference>
<dbReference type="GO" id="GO:0004604">
    <property type="term" value="F:phosphoadenylyl-sulfate reductase (thioredoxin) activity"/>
    <property type="evidence" value="ECO:0007669"/>
    <property type="project" value="UniProtKB-UniRule"/>
</dbReference>
<dbReference type="GO" id="GO:0070814">
    <property type="term" value="P:hydrogen sulfide biosynthetic process"/>
    <property type="evidence" value="ECO:0007669"/>
    <property type="project" value="UniProtKB-UniRule"/>
</dbReference>
<dbReference type="EMBL" id="WBXO01000005">
    <property type="protein sequence ID" value="KAB2952710.1"/>
    <property type="molecule type" value="Genomic_DNA"/>
</dbReference>
<feature type="binding site" evidence="4">
    <location>
        <position position="125"/>
    </location>
    <ligand>
        <name>[4Fe-4S] cluster</name>
        <dbReference type="ChEBI" id="CHEBI:49883"/>
    </ligand>
</feature>
<dbReference type="RefSeq" id="WP_151619987.1">
    <property type="nucleotide sequence ID" value="NZ_WBXO01000005.1"/>
</dbReference>
<dbReference type="CDD" id="cd23945">
    <property type="entry name" value="PAPS_reductase"/>
    <property type="match status" value="1"/>
</dbReference>
<dbReference type="Proteomes" id="UP000468766">
    <property type="component" value="Unassembled WGS sequence"/>
</dbReference>
<accession>A0A6I0EU61</accession>
<evidence type="ECO:0000313" key="6">
    <source>
        <dbReference type="EMBL" id="KAB2952710.1"/>
    </source>
</evidence>
<organism evidence="6 7">
    <name type="scientific">Heliorestis acidaminivorans</name>
    <dbReference type="NCBI Taxonomy" id="553427"/>
    <lineage>
        <taxon>Bacteria</taxon>
        <taxon>Bacillati</taxon>
        <taxon>Bacillota</taxon>
        <taxon>Clostridia</taxon>
        <taxon>Eubacteriales</taxon>
        <taxon>Heliobacteriaceae</taxon>
        <taxon>Heliorestis</taxon>
    </lineage>
</organism>
<feature type="domain" description="Phosphoadenosine phosphosulphate reductase" evidence="5">
    <location>
        <begin position="43"/>
        <end position="214"/>
    </location>
</feature>
<dbReference type="NCBIfam" id="NF002537">
    <property type="entry name" value="PRK02090.1"/>
    <property type="match status" value="1"/>
</dbReference>
<dbReference type="EC" id="1.8.4.10" evidence="4"/>
<dbReference type="PANTHER" id="PTHR46509:SF1">
    <property type="entry name" value="PHOSPHOADENOSINE PHOSPHOSULFATE REDUCTASE"/>
    <property type="match status" value="1"/>
</dbReference>
<dbReference type="GO" id="GO:0005737">
    <property type="term" value="C:cytoplasm"/>
    <property type="evidence" value="ECO:0007669"/>
    <property type="project" value="UniProtKB-SubCell"/>
</dbReference>
<dbReference type="GO" id="GO:0051539">
    <property type="term" value="F:4 iron, 4 sulfur cluster binding"/>
    <property type="evidence" value="ECO:0007669"/>
    <property type="project" value="UniProtKB-UniRule"/>
</dbReference>
<comment type="subcellular location">
    <subcellularLocation>
        <location evidence="4">Cytoplasm</location>
    </subcellularLocation>
</comment>
<comment type="similarity">
    <text evidence="1 4">Belongs to the PAPS reductase family. CysH subfamily.</text>
</comment>
<evidence type="ECO:0000256" key="2">
    <source>
        <dbReference type="ARBA" id="ARBA00023002"/>
    </source>
</evidence>
<name>A0A6I0EU61_9FIRM</name>
<dbReference type="GO" id="GO:0043866">
    <property type="term" value="F:adenylyl-sulfate reductase (thioredoxin) activity"/>
    <property type="evidence" value="ECO:0007669"/>
    <property type="project" value="UniProtKB-EC"/>
</dbReference>
<evidence type="ECO:0000259" key="5">
    <source>
        <dbReference type="Pfam" id="PF01507"/>
    </source>
</evidence>
<reference evidence="6 7" key="1">
    <citation type="submission" date="2019-10" db="EMBL/GenBank/DDBJ databases">
        <title>Whole-genome sequence of the extremophile Heliorestis acidaminivorans DSM 24790.</title>
        <authorList>
            <person name="Kyndt J.A."/>
            <person name="Meyer T.E."/>
        </authorList>
    </citation>
    <scope>NUCLEOTIDE SEQUENCE [LARGE SCALE GENOMIC DNA]</scope>
    <source>
        <strain evidence="6 7">DSM 24790</strain>
    </source>
</reference>
<gene>
    <name evidence="4" type="primary">cysH</name>
    <name evidence="6" type="ORF">F9B85_08650</name>
</gene>
<dbReference type="HAMAP" id="MF_00063">
    <property type="entry name" value="CysH"/>
    <property type="match status" value="1"/>
</dbReference>
<feature type="binding site" evidence="4">
    <location>
        <position position="126"/>
    </location>
    <ligand>
        <name>[4Fe-4S] cluster</name>
        <dbReference type="ChEBI" id="CHEBI:49883"/>
    </ligand>
</feature>
<evidence type="ECO:0000313" key="7">
    <source>
        <dbReference type="Proteomes" id="UP000468766"/>
    </source>
</evidence>
<dbReference type="NCBIfam" id="TIGR00434">
    <property type="entry name" value="cysH"/>
    <property type="match status" value="1"/>
</dbReference>
<evidence type="ECO:0000256" key="3">
    <source>
        <dbReference type="ARBA" id="ARBA00024327"/>
    </source>
</evidence>
<dbReference type="Gene3D" id="3.40.50.620">
    <property type="entry name" value="HUPs"/>
    <property type="match status" value="1"/>
</dbReference>
<comment type="function">
    <text evidence="4">Catalyzes the formation of sulfite from adenosine 5'-phosphosulfate (APS) using thioredoxin as an electron donor.</text>
</comment>
<dbReference type="GO" id="GO:0046872">
    <property type="term" value="F:metal ion binding"/>
    <property type="evidence" value="ECO:0007669"/>
    <property type="project" value="UniProtKB-KW"/>
</dbReference>
<dbReference type="InterPro" id="IPR004511">
    <property type="entry name" value="PAPS/APS_Rdtase"/>
</dbReference>
<feature type="binding site" evidence="4">
    <location>
        <position position="208"/>
    </location>
    <ligand>
        <name>[4Fe-4S] cluster</name>
        <dbReference type="ChEBI" id="CHEBI:49883"/>
    </ligand>
</feature>
<dbReference type="AlphaFoldDB" id="A0A6I0EU61"/>
<comment type="cofactor">
    <cofactor evidence="4">
        <name>[4Fe-4S] cluster</name>
        <dbReference type="ChEBI" id="CHEBI:49883"/>
    </cofactor>
    <text evidence="4">Binds 1 [4Fe-4S] cluster per subunit.</text>
</comment>
<dbReference type="InterPro" id="IPR014729">
    <property type="entry name" value="Rossmann-like_a/b/a_fold"/>
</dbReference>
<keyword evidence="4" id="KW-0479">Metal-binding</keyword>
<evidence type="ECO:0000256" key="4">
    <source>
        <dbReference type="HAMAP-Rule" id="MF_00063"/>
    </source>
</evidence>
<feature type="binding site" evidence="4">
    <location>
        <position position="211"/>
    </location>
    <ligand>
        <name>[4Fe-4S] cluster</name>
        <dbReference type="ChEBI" id="CHEBI:49883"/>
    </ligand>
</feature>
<keyword evidence="4" id="KW-0408">Iron</keyword>
<feature type="active site" description="Nucleophile; cysteine thiosulfonate intermediate" evidence="4">
    <location>
        <position position="234"/>
    </location>
</feature>
<keyword evidence="7" id="KW-1185">Reference proteome</keyword>
<protein>
    <recommendedName>
        <fullName evidence="4">Adenosine 5'-phosphosulfate reductase</fullName>
        <shortName evidence="4">APS reductase</shortName>
        <ecNumber evidence="4">1.8.4.10</ecNumber>
    </recommendedName>
    <alternativeName>
        <fullName evidence="4">5'-adenylylsulfate reductase</fullName>
    </alternativeName>
    <alternativeName>
        <fullName evidence="4">Thioredoxin-dependent 5'-adenylylsulfate reductase</fullName>
    </alternativeName>
</protein>
<dbReference type="PIRSF" id="PIRSF000857">
    <property type="entry name" value="PAPS_reductase"/>
    <property type="match status" value="1"/>
</dbReference>
<dbReference type="PANTHER" id="PTHR46509">
    <property type="entry name" value="PHOSPHOADENOSINE PHOSPHOSULFATE REDUCTASE"/>
    <property type="match status" value="1"/>
</dbReference>
<dbReference type="SUPFAM" id="SSF52402">
    <property type="entry name" value="Adenine nucleotide alpha hydrolases-like"/>
    <property type="match status" value="1"/>
</dbReference>